<dbReference type="GO" id="GO:0004519">
    <property type="term" value="F:endonuclease activity"/>
    <property type="evidence" value="ECO:0007669"/>
    <property type="project" value="UniProtKB-KW"/>
</dbReference>
<feature type="domain" description="Reverse transcriptase" evidence="8">
    <location>
        <begin position="333"/>
        <end position="512"/>
    </location>
</feature>
<keyword evidence="5" id="KW-0378">Hydrolase</keyword>
<dbReference type="Pfam" id="PF17921">
    <property type="entry name" value="Integrase_H2C2"/>
    <property type="match status" value="1"/>
</dbReference>
<evidence type="ECO:0000256" key="7">
    <source>
        <dbReference type="SAM" id="MobiDB-lite"/>
    </source>
</evidence>
<feature type="region of interest" description="Disordered" evidence="7">
    <location>
        <begin position="1"/>
        <end position="28"/>
    </location>
</feature>
<evidence type="ECO:0000256" key="4">
    <source>
        <dbReference type="ARBA" id="ARBA00022759"/>
    </source>
</evidence>
<dbReference type="CDD" id="cd01647">
    <property type="entry name" value="RT_LTR"/>
    <property type="match status" value="1"/>
</dbReference>
<dbReference type="AlphaFoldDB" id="A0AAQ3XA82"/>
<evidence type="ECO:0000256" key="6">
    <source>
        <dbReference type="ARBA" id="ARBA00022918"/>
    </source>
</evidence>
<accession>A0AAQ3XA82</accession>
<dbReference type="SUPFAM" id="SSF53098">
    <property type="entry name" value="Ribonuclease H-like"/>
    <property type="match status" value="1"/>
</dbReference>
<dbReference type="GO" id="GO:0015074">
    <property type="term" value="P:DNA integration"/>
    <property type="evidence" value="ECO:0007669"/>
    <property type="project" value="InterPro"/>
</dbReference>
<dbReference type="InterPro" id="IPR012337">
    <property type="entry name" value="RNaseH-like_sf"/>
</dbReference>
<keyword evidence="3" id="KW-0540">Nuclease</keyword>
<dbReference type="FunFam" id="1.10.340.70:FF:000001">
    <property type="entry name" value="Retrovirus-related Pol polyprotein from transposon gypsy-like Protein"/>
    <property type="match status" value="1"/>
</dbReference>
<name>A0AAQ3XA82_PASNO</name>
<evidence type="ECO:0008006" key="12">
    <source>
        <dbReference type="Google" id="ProtNLM"/>
    </source>
</evidence>
<dbReference type="SUPFAM" id="SSF56672">
    <property type="entry name" value="DNA/RNA polymerases"/>
    <property type="match status" value="1"/>
</dbReference>
<dbReference type="PANTHER" id="PTHR35046">
    <property type="entry name" value="ZINC KNUCKLE (CCHC-TYPE) FAMILY PROTEIN"/>
    <property type="match status" value="1"/>
</dbReference>
<dbReference type="Pfam" id="PF24626">
    <property type="entry name" value="SH3_Tf2-1"/>
    <property type="match status" value="1"/>
</dbReference>
<gene>
    <name evidence="10" type="ORF">U9M48_036567</name>
</gene>
<feature type="region of interest" description="Disordered" evidence="7">
    <location>
        <begin position="1092"/>
        <end position="1111"/>
    </location>
</feature>
<evidence type="ECO:0000313" key="11">
    <source>
        <dbReference type="Proteomes" id="UP001341281"/>
    </source>
</evidence>
<dbReference type="Pfam" id="PF17917">
    <property type="entry name" value="RT_RNaseH"/>
    <property type="match status" value="1"/>
</dbReference>
<evidence type="ECO:0000259" key="8">
    <source>
        <dbReference type="PROSITE" id="PS50878"/>
    </source>
</evidence>
<dbReference type="GO" id="GO:0016787">
    <property type="term" value="F:hydrolase activity"/>
    <property type="evidence" value="ECO:0007669"/>
    <property type="project" value="UniProtKB-KW"/>
</dbReference>
<keyword evidence="11" id="KW-1185">Reference proteome</keyword>
<protein>
    <recommendedName>
        <fullName evidence="12">Reverse transcriptase</fullName>
    </recommendedName>
</protein>
<feature type="compositionally biased region" description="Basic and acidic residues" evidence="7">
    <location>
        <begin position="10"/>
        <end position="28"/>
    </location>
</feature>
<dbReference type="InterPro" id="IPR056924">
    <property type="entry name" value="SH3_Tf2-1"/>
</dbReference>
<reference evidence="10 11" key="1">
    <citation type="submission" date="2024-02" db="EMBL/GenBank/DDBJ databases">
        <title>High-quality chromosome-scale genome assembly of Pensacola bahiagrass (Paspalum notatum Flugge var. saurae).</title>
        <authorList>
            <person name="Vega J.M."/>
            <person name="Podio M."/>
            <person name="Orjuela J."/>
            <person name="Siena L.A."/>
            <person name="Pessino S.C."/>
            <person name="Combes M.C."/>
            <person name="Mariac C."/>
            <person name="Albertini E."/>
            <person name="Pupilli F."/>
            <person name="Ortiz J.P.A."/>
            <person name="Leblanc O."/>
        </authorList>
    </citation>
    <scope>NUCLEOTIDE SEQUENCE [LARGE SCALE GENOMIC DNA]</scope>
    <source>
        <strain evidence="10">R1</strain>
        <tissue evidence="10">Leaf</tissue>
    </source>
</reference>
<dbReference type="InterPro" id="IPR000477">
    <property type="entry name" value="RT_dom"/>
</dbReference>
<dbReference type="CDD" id="cd09274">
    <property type="entry name" value="RNase_HI_RT_Ty3"/>
    <property type="match status" value="1"/>
</dbReference>
<organism evidence="10 11">
    <name type="scientific">Paspalum notatum var. saurae</name>
    <dbReference type="NCBI Taxonomy" id="547442"/>
    <lineage>
        <taxon>Eukaryota</taxon>
        <taxon>Viridiplantae</taxon>
        <taxon>Streptophyta</taxon>
        <taxon>Embryophyta</taxon>
        <taxon>Tracheophyta</taxon>
        <taxon>Spermatophyta</taxon>
        <taxon>Magnoliopsida</taxon>
        <taxon>Liliopsida</taxon>
        <taxon>Poales</taxon>
        <taxon>Poaceae</taxon>
        <taxon>PACMAD clade</taxon>
        <taxon>Panicoideae</taxon>
        <taxon>Andropogonodae</taxon>
        <taxon>Paspaleae</taxon>
        <taxon>Paspalinae</taxon>
        <taxon>Paspalum</taxon>
    </lineage>
</organism>
<evidence type="ECO:0000256" key="1">
    <source>
        <dbReference type="ARBA" id="ARBA00022679"/>
    </source>
</evidence>
<proteinExistence type="predicted"/>
<sequence length="1127" mass="128042">MLMLRNYGEVGEHDGKGQGGKEDQLGRLDQDGVQVQVDFESTSDDEENGGGGFADCMLKTEANALLDEIRTELRNNAANNERMLTALTEQLTAMNTSLAAFEEGQPGDDDARLNHNRNGKWYGRKRIAGTCCCTFASQIEEHLFTISGCTAFLFDGFLSRNVFIYCSACSREQCHGLGHFQRDCPSKKAYIATDDGGYVSCSDIKDDTGLEADNVGVDEDGHVFSSPSSKDFSNKIYVVQRVLSAFIEPSERLQRHNLFQIYFVVKNYHVRTIIDSGSCNNLVSANFVQRLGLTTGIEHQIDLILGSTLPNRAAYETNPEETKEIQRQVQELLDNGYIRDSLGPCVVPVILVPKKNGTWRMFVDCRAINNITIRYRFPIPRLDDMVDELSGSVIFTKINMRSGYHQIRMKLGDEWKTAFRTKFSLYEWLVVPFGLTNAPSTFMRLMNEVPRLFIGKFMVVYFDDILIYRKSFTAHIDHLLAVFSALRETRILANLEKCTFCIDRVGFLGYVVTPQGIEVDEAKILAIKSWPIPTTITQDSIGIFTIVAPLNELTNKGAIFHWCTAQQYAFDTLIDKLTHAPLLQLSDFGKTFELECDASGVGKPIVYFSQNISGPSLNYSTYDKELYALVQVLETWQHYLWPKEFIIHSDHESLKHIRGQSKLNKRHANWVEFIETFPYIVKYKKGKENIIADALSRRYTITWNKFQLCDGLLFRSNKLCVPANSVRLLFLQEAHGGGLMGHFGVKKTLDVQAAHFFWPRMKRDVERYVLRCATCNKAKSRINPHGLYMPLPVPSAPWDDILTKRGDSIFVVVDRFSKMAHFLPCHKSDDASHVADWFFMEIVRLHGVPNTIISDRDAKFLSHFWRTLGYKLGTKLLFSTTCHPQTNGQADVVNRTLSTMLLCEECLPHIEFACNRSLHSTTKKNIENMNAKYKIAGSKGRKEVKLGLGDLVWLHLRKDRFPDLRKSKLMPHADGPFNIFEKINDNAYKLELPPDCGVSPTFNISDLRPYMGEEDEVELRMTLIQEGEDDEDITTHDPSNPSIDIQESITRARAKQLNLQVSSFLSKSLCDFRNMMLPNDMLMLRNYGEVGEHDGKEQGGKEDQLGWPDQDGVQVQVNFESTLVSRN</sequence>
<dbReference type="InterPro" id="IPR041373">
    <property type="entry name" value="RT_RNaseH"/>
</dbReference>
<dbReference type="PANTHER" id="PTHR35046:SF9">
    <property type="entry name" value="RNA-DIRECTED DNA POLYMERASE"/>
    <property type="match status" value="1"/>
</dbReference>
<dbReference type="InterPro" id="IPR043502">
    <property type="entry name" value="DNA/RNA_pol_sf"/>
</dbReference>
<dbReference type="Pfam" id="PF00078">
    <property type="entry name" value="RVT_1"/>
    <property type="match status" value="1"/>
</dbReference>
<dbReference type="Gene3D" id="3.30.420.10">
    <property type="entry name" value="Ribonuclease H-like superfamily/Ribonuclease H"/>
    <property type="match status" value="1"/>
</dbReference>
<dbReference type="GO" id="GO:0003676">
    <property type="term" value="F:nucleic acid binding"/>
    <property type="evidence" value="ECO:0007669"/>
    <property type="project" value="InterPro"/>
</dbReference>
<dbReference type="Gene3D" id="1.10.340.70">
    <property type="match status" value="1"/>
</dbReference>
<evidence type="ECO:0000256" key="5">
    <source>
        <dbReference type="ARBA" id="ARBA00022801"/>
    </source>
</evidence>
<dbReference type="PROSITE" id="PS50878">
    <property type="entry name" value="RT_POL"/>
    <property type="match status" value="1"/>
</dbReference>
<dbReference type="InterPro" id="IPR001584">
    <property type="entry name" value="Integrase_cat-core"/>
</dbReference>
<feature type="compositionally biased region" description="Basic and acidic residues" evidence="7">
    <location>
        <begin position="1092"/>
        <end position="1104"/>
    </location>
</feature>
<evidence type="ECO:0000256" key="2">
    <source>
        <dbReference type="ARBA" id="ARBA00022695"/>
    </source>
</evidence>
<feature type="domain" description="Integrase catalytic" evidence="9">
    <location>
        <begin position="788"/>
        <end position="951"/>
    </location>
</feature>
<dbReference type="InterPro" id="IPR043128">
    <property type="entry name" value="Rev_trsase/Diguanyl_cyclase"/>
</dbReference>
<evidence type="ECO:0000256" key="3">
    <source>
        <dbReference type="ARBA" id="ARBA00022722"/>
    </source>
</evidence>
<dbReference type="Gene3D" id="3.10.10.10">
    <property type="entry name" value="HIV Type 1 Reverse Transcriptase, subunit A, domain 1"/>
    <property type="match status" value="1"/>
</dbReference>
<keyword evidence="2" id="KW-0548">Nucleotidyltransferase</keyword>
<dbReference type="Gene3D" id="3.30.70.270">
    <property type="match status" value="2"/>
</dbReference>
<dbReference type="GO" id="GO:0003964">
    <property type="term" value="F:RNA-directed DNA polymerase activity"/>
    <property type="evidence" value="ECO:0007669"/>
    <property type="project" value="UniProtKB-KW"/>
</dbReference>
<keyword evidence="6" id="KW-0695">RNA-directed DNA polymerase</keyword>
<dbReference type="EMBL" id="CP144752">
    <property type="protein sequence ID" value="WVZ90251.1"/>
    <property type="molecule type" value="Genomic_DNA"/>
</dbReference>
<keyword evidence="4" id="KW-0255">Endonuclease</keyword>
<dbReference type="InterPro" id="IPR041588">
    <property type="entry name" value="Integrase_H2C2"/>
</dbReference>
<evidence type="ECO:0000313" key="10">
    <source>
        <dbReference type="EMBL" id="WVZ90251.1"/>
    </source>
</evidence>
<dbReference type="InterPro" id="IPR036397">
    <property type="entry name" value="RNaseH_sf"/>
</dbReference>
<evidence type="ECO:0000259" key="9">
    <source>
        <dbReference type="PROSITE" id="PS50994"/>
    </source>
</evidence>
<dbReference type="PROSITE" id="PS50994">
    <property type="entry name" value="INTEGRASE"/>
    <property type="match status" value="1"/>
</dbReference>
<dbReference type="Proteomes" id="UP001341281">
    <property type="component" value="Chromosome 08"/>
</dbReference>
<keyword evidence="1" id="KW-0808">Transferase</keyword>